<organism evidence="2 3">
    <name type="scientific">Sporosarcina saromensis</name>
    <dbReference type="NCBI Taxonomy" id="359365"/>
    <lineage>
        <taxon>Bacteria</taxon>
        <taxon>Bacillati</taxon>
        <taxon>Bacillota</taxon>
        <taxon>Bacilli</taxon>
        <taxon>Bacillales</taxon>
        <taxon>Caryophanaceae</taxon>
        <taxon>Sporosarcina</taxon>
    </lineage>
</organism>
<dbReference type="PANTHER" id="PTHR11735">
    <property type="entry name" value="TRNA N6-ADENOSINE THREONYLCARBAMOYLTRANSFERASE"/>
    <property type="match status" value="1"/>
</dbReference>
<dbReference type="CDD" id="cd24032">
    <property type="entry name" value="ASKHA_NBD_TsaB"/>
    <property type="match status" value="1"/>
</dbReference>
<feature type="domain" description="Gcp-like" evidence="1">
    <location>
        <begin position="32"/>
        <end position="225"/>
    </location>
</feature>
<accession>A0ABU4GBH2</accession>
<dbReference type="InterPro" id="IPR000905">
    <property type="entry name" value="Gcp-like_dom"/>
</dbReference>
<dbReference type="GO" id="GO:0061711">
    <property type="term" value="F:tRNA N(6)-L-threonylcarbamoyladenine synthase activity"/>
    <property type="evidence" value="ECO:0007669"/>
    <property type="project" value="UniProtKB-EC"/>
</dbReference>
<protein>
    <submittedName>
        <fullName evidence="2">tRNA (Adenosine(37)-N6)-threonylcarbamoyltransferase complex dimerization subunit type 1 TsaB</fullName>
        <ecNumber evidence="2">2.3.1.234</ecNumber>
    </submittedName>
</protein>
<comment type="caution">
    <text evidence="2">The sequence shown here is derived from an EMBL/GenBank/DDBJ whole genome shotgun (WGS) entry which is preliminary data.</text>
</comment>
<evidence type="ECO:0000313" key="2">
    <source>
        <dbReference type="EMBL" id="MDW0113717.1"/>
    </source>
</evidence>
<dbReference type="RefSeq" id="WP_317944235.1">
    <property type="nucleotide sequence ID" value="NZ_JAUBDI010000009.1"/>
</dbReference>
<sequence>MIWLGIDTANTPLSVAIVKDGNVLTEVNSSMALNHSLRAMPVIEELFRTVQMEPKQLDAIAVSEGPGSYTGVRIGVTIAKTLAWTLQVPLVGVSSLKALAANASYFPGVICPLFDARRNHVYAGLYEEVDGLITSVQEDGHFAIDELLDALADRDQRVLFIGKDVAMYEEKIKERLADLAVIAPFSMQLPRASSLIYMAQQSEEKADTHTFTPEYRRIAEAEANWIQQQRKEKGL</sequence>
<keyword evidence="3" id="KW-1185">Reference proteome</keyword>
<keyword evidence="2" id="KW-0012">Acyltransferase</keyword>
<evidence type="ECO:0000259" key="1">
    <source>
        <dbReference type="Pfam" id="PF00814"/>
    </source>
</evidence>
<dbReference type="PANTHER" id="PTHR11735:SF11">
    <property type="entry name" value="TRNA THREONYLCARBAMOYLADENOSINE BIOSYNTHESIS PROTEIN TSAB"/>
    <property type="match status" value="1"/>
</dbReference>
<gene>
    <name evidence="2" type="primary">tsaB</name>
    <name evidence="2" type="ORF">QT711_11000</name>
</gene>
<name>A0ABU4GBH2_9BACL</name>
<dbReference type="EC" id="2.3.1.234" evidence="2"/>
<evidence type="ECO:0000313" key="3">
    <source>
        <dbReference type="Proteomes" id="UP001282284"/>
    </source>
</evidence>
<reference evidence="2 3" key="1">
    <citation type="submission" date="2023-06" db="EMBL/GenBank/DDBJ databases">
        <title>Sporosarcina sp. nov., isolated from Korean traditional fermented seafood 'Jeotgal'.</title>
        <authorList>
            <person name="Yang A.I."/>
            <person name="Shin N.-R."/>
        </authorList>
    </citation>
    <scope>NUCLEOTIDE SEQUENCE [LARGE SCALE GENOMIC DNA]</scope>
    <source>
        <strain evidence="2 3">KCTC13119</strain>
    </source>
</reference>
<dbReference type="Pfam" id="PF00814">
    <property type="entry name" value="TsaD"/>
    <property type="match status" value="1"/>
</dbReference>
<proteinExistence type="predicted"/>
<dbReference type="Gene3D" id="3.30.420.40">
    <property type="match status" value="2"/>
</dbReference>
<dbReference type="InterPro" id="IPR022496">
    <property type="entry name" value="T6A_TsaB"/>
</dbReference>
<dbReference type="InterPro" id="IPR043129">
    <property type="entry name" value="ATPase_NBD"/>
</dbReference>
<dbReference type="EMBL" id="JAUBDI010000009">
    <property type="protein sequence ID" value="MDW0113717.1"/>
    <property type="molecule type" value="Genomic_DNA"/>
</dbReference>
<dbReference type="NCBIfam" id="TIGR03725">
    <property type="entry name" value="T6A_YeaZ"/>
    <property type="match status" value="1"/>
</dbReference>
<dbReference type="Proteomes" id="UP001282284">
    <property type="component" value="Unassembled WGS sequence"/>
</dbReference>
<keyword evidence="2" id="KW-0808">Transferase</keyword>
<dbReference type="SUPFAM" id="SSF53067">
    <property type="entry name" value="Actin-like ATPase domain"/>
    <property type="match status" value="2"/>
</dbReference>